<comment type="caution">
    <text evidence="17">The sequence shown here is derived from an EMBL/GenBank/DDBJ whole genome shotgun (WGS) entry which is preliminary data.</text>
</comment>
<evidence type="ECO:0000256" key="1">
    <source>
        <dbReference type="ARBA" id="ARBA00000098"/>
    </source>
</evidence>
<dbReference type="Gene3D" id="1.25.50.20">
    <property type="match status" value="1"/>
</dbReference>
<evidence type="ECO:0000313" key="17">
    <source>
        <dbReference type="EMBL" id="OHA49128.1"/>
    </source>
</evidence>
<dbReference type="InterPro" id="IPR001930">
    <property type="entry name" value="Peptidase_M1"/>
</dbReference>
<feature type="binding site" evidence="11">
    <location>
        <position position="309"/>
    </location>
    <ligand>
        <name>Zn(2+)</name>
        <dbReference type="ChEBI" id="CHEBI:29105"/>
        <note>catalytic</note>
    </ligand>
</feature>
<evidence type="ECO:0000256" key="6">
    <source>
        <dbReference type="ARBA" id="ARBA00022801"/>
    </source>
</evidence>
<evidence type="ECO:0000256" key="12">
    <source>
        <dbReference type="PIRSR" id="PIRSR634016-4"/>
    </source>
</evidence>
<dbReference type="Proteomes" id="UP000178690">
    <property type="component" value="Unassembled WGS sequence"/>
</dbReference>
<dbReference type="STRING" id="1802363.A2682_03785"/>
<name>A0A1G2PLD9_TERXR</name>
<dbReference type="PRINTS" id="PR00756">
    <property type="entry name" value="ALADIPTASE"/>
</dbReference>
<dbReference type="GO" id="GO:0070006">
    <property type="term" value="F:metalloaminopeptidase activity"/>
    <property type="evidence" value="ECO:0007669"/>
    <property type="project" value="TreeGrafter"/>
</dbReference>
<keyword evidence="8 13" id="KW-0482">Metalloprotease</keyword>
<evidence type="ECO:0000259" key="14">
    <source>
        <dbReference type="Pfam" id="PF01433"/>
    </source>
</evidence>
<keyword evidence="7 11" id="KW-0862">Zinc</keyword>
<dbReference type="InterPro" id="IPR024571">
    <property type="entry name" value="ERAP1-like_C_dom"/>
</dbReference>
<dbReference type="AlphaFoldDB" id="A0A1G2PLD9"/>
<evidence type="ECO:0000256" key="7">
    <source>
        <dbReference type="ARBA" id="ARBA00022833"/>
    </source>
</evidence>
<dbReference type="GO" id="GO:0006508">
    <property type="term" value="P:proteolysis"/>
    <property type="evidence" value="ECO:0007669"/>
    <property type="project" value="UniProtKB-KW"/>
</dbReference>
<dbReference type="FunFam" id="1.10.390.10:FF:000001">
    <property type="entry name" value="Aminopeptidase"/>
    <property type="match status" value="1"/>
</dbReference>
<dbReference type="InterPro" id="IPR014782">
    <property type="entry name" value="Peptidase_M1_dom"/>
</dbReference>
<dbReference type="SUPFAM" id="SSF55486">
    <property type="entry name" value="Metalloproteases ('zincins'), catalytic domain"/>
    <property type="match status" value="1"/>
</dbReference>
<dbReference type="Pfam" id="PF11838">
    <property type="entry name" value="ERAP1_C"/>
    <property type="match status" value="1"/>
</dbReference>
<evidence type="ECO:0000256" key="10">
    <source>
        <dbReference type="PIRSR" id="PIRSR634016-2"/>
    </source>
</evidence>
<dbReference type="GO" id="GO:0016285">
    <property type="term" value="F:alanyl aminopeptidase activity"/>
    <property type="evidence" value="ECO:0007669"/>
    <property type="project" value="UniProtKB-EC"/>
</dbReference>
<dbReference type="CDD" id="cd09601">
    <property type="entry name" value="M1_APN-Q_like"/>
    <property type="match status" value="1"/>
</dbReference>
<evidence type="ECO:0000256" key="2">
    <source>
        <dbReference type="ARBA" id="ARBA00010136"/>
    </source>
</evidence>
<evidence type="ECO:0000256" key="13">
    <source>
        <dbReference type="RuleBase" id="RU364040"/>
    </source>
</evidence>
<evidence type="ECO:0000313" key="18">
    <source>
        <dbReference type="Proteomes" id="UP000178690"/>
    </source>
</evidence>
<keyword evidence="3 13" id="KW-0031">Aminopeptidase</keyword>
<dbReference type="Gene3D" id="2.60.40.1910">
    <property type="match status" value="1"/>
</dbReference>
<evidence type="ECO:0000256" key="5">
    <source>
        <dbReference type="ARBA" id="ARBA00022723"/>
    </source>
</evidence>
<reference evidence="17 18" key="1">
    <citation type="journal article" date="2016" name="Nat. Commun.">
        <title>Thousands of microbial genomes shed light on interconnected biogeochemical processes in an aquifer system.</title>
        <authorList>
            <person name="Anantharaman K."/>
            <person name="Brown C.T."/>
            <person name="Hug L.A."/>
            <person name="Sharon I."/>
            <person name="Castelle C.J."/>
            <person name="Probst A.J."/>
            <person name="Thomas B.C."/>
            <person name="Singh A."/>
            <person name="Wilkins M.J."/>
            <person name="Karaoz U."/>
            <person name="Brodie E.L."/>
            <person name="Williams K.H."/>
            <person name="Hubbard S.S."/>
            <person name="Banfield J.F."/>
        </authorList>
    </citation>
    <scope>NUCLEOTIDE SEQUENCE [LARGE SCALE GENOMIC DNA]</scope>
    <source>
        <strain evidence="18">RIFCSPHIGHO2_01_FULL_58_15</strain>
    </source>
</reference>
<feature type="binding site" evidence="10">
    <location>
        <begin position="269"/>
        <end position="273"/>
    </location>
    <ligand>
        <name>substrate</name>
    </ligand>
</feature>
<evidence type="ECO:0000256" key="4">
    <source>
        <dbReference type="ARBA" id="ARBA00022670"/>
    </source>
</evidence>
<dbReference type="GO" id="GO:0008270">
    <property type="term" value="F:zinc ion binding"/>
    <property type="evidence" value="ECO:0007669"/>
    <property type="project" value="UniProtKB-UniRule"/>
</dbReference>
<dbReference type="Pfam" id="PF01433">
    <property type="entry name" value="Peptidase_M1"/>
    <property type="match status" value="1"/>
</dbReference>
<evidence type="ECO:0000256" key="11">
    <source>
        <dbReference type="PIRSR" id="PIRSR634016-3"/>
    </source>
</evidence>
<evidence type="ECO:0000256" key="3">
    <source>
        <dbReference type="ARBA" id="ARBA00022438"/>
    </source>
</evidence>
<dbReference type="InterPro" id="IPR027268">
    <property type="entry name" value="Peptidase_M4/M1_CTD_sf"/>
</dbReference>
<dbReference type="PANTHER" id="PTHR11533">
    <property type="entry name" value="PROTEASE M1 ZINC METALLOPROTEASE"/>
    <property type="match status" value="1"/>
</dbReference>
<dbReference type="FunFam" id="2.60.40.1730:FF:000002">
    <property type="entry name" value="Aminopeptidase"/>
    <property type="match status" value="1"/>
</dbReference>
<dbReference type="Pfam" id="PF17900">
    <property type="entry name" value="Peptidase_M1_N"/>
    <property type="match status" value="1"/>
</dbReference>
<dbReference type="EMBL" id="MHST01000013">
    <property type="protein sequence ID" value="OHA49128.1"/>
    <property type="molecule type" value="Genomic_DNA"/>
</dbReference>
<feature type="binding site" evidence="10">
    <location>
        <position position="135"/>
    </location>
    <ligand>
        <name>substrate</name>
    </ligand>
</feature>
<protein>
    <recommendedName>
        <fullName evidence="13">Aminopeptidase</fullName>
        <ecNumber evidence="13">3.4.11.-</ecNumber>
    </recommendedName>
</protein>
<keyword evidence="5 11" id="KW-0479">Metal-binding</keyword>
<feature type="binding site" evidence="10">
    <location>
        <position position="794"/>
    </location>
    <ligand>
        <name>substrate</name>
    </ligand>
</feature>
<feature type="domain" description="Aminopeptidase N-like N-terminal" evidence="16">
    <location>
        <begin position="15"/>
        <end position="198"/>
    </location>
</feature>
<dbReference type="InterPro" id="IPR045357">
    <property type="entry name" value="Aminopeptidase_N-like_N"/>
</dbReference>
<dbReference type="InterPro" id="IPR050344">
    <property type="entry name" value="Peptidase_M1_aminopeptidases"/>
</dbReference>
<dbReference type="EC" id="3.4.11.-" evidence="13"/>
<keyword evidence="4 13" id="KW-0645">Protease</keyword>
<dbReference type="GO" id="GO:0005615">
    <property type="term" value="C:extracellular space"/>
    <property type="evidence" value="ECO:0007669"/>
    <property type="project" value="TreeGrafter"/>
</dbReference>
<feature type="domain" description="Peptidase M1 membrane alanine aminopeptidase" evidence="14">
    <location>
        <begin position="233"/>
        <end position="451"/>
    </location>
</feature>
<dbReference type="Gene3D" id="2.60.40.1730">
    <property type="entry name" value="tricorn interacting facor f3 domain"/>
    <property type="match status" value="1"/>
</dbReference>
<dbReference type="FunFam" id="1.25.50.20:FF:000002">
    <property type="entry name" value="Aminopeptidase"/>
    <property type="match status" value="1"/>
</dbReference>
<dbReference type="GO" id="GO:0005737">
    <property type="term" value="C:cytoplasm"/>
    <property type="evidence" value="ECO:0007669"/>
    <property type="project" value="TreeGrafter"/>
</dbReference>
<accession>A0A1G2PLD9</accession>
<dbReference type="InterPro" id="IPR042097">
    <property type="entry name" value="Aminopeptidase_N-like_N_sf"/>
</dbReference>
<dbReference type="SUPFAM" id="SSF63737">
    <property type="entry name" value="Leukotriene A4 hydrolase N-terminal domain"/>
    <property type="match status" value="1"/>
</dbReference>
<keyword evidence="6 13" id="KW-0378">Hydrolase</keyword>
<sequence>MTKSSGSRIAPYLIPKRYRVRLEPDLNAAVFSGEVEIELTVLASASEISLHAKELAVETVTVRQPRTGSLAVNEIVRDDAKDLLTLRLSASLTPGPATLVVRFSGILNDKMRGFYRSTHTLPGGTERVMAVTQFEPVDARRAFPCFDEPAAKATFRVILVVPQDCAALSNMPVAGERVLTDGRREVRFAETPKMSTYLLAFIVGDLESIEAQTRDGVTVRVWTTPGKADEGRFALETGVRVLEHFTDYFGIPYPLRKLDMVAVPDFEAGAMENWGLITYREPALLFLPSRSSIKVRRRVALVVVHEIAHQWFGNLVTMAWWDGLWLNESFADFMAYKALDVLFPEWEVFLQFVQGEWSSGMGLDALKSSHPIRVPVEDPAEIDQIFDAISYSKGASVLRMLEEDFLGEAAFRQGVHAYLTAHAYGNAETEDLWEALAQASGRDVATVMDSWTKQVGFPVIHAERKRRGNDEILELRQERFLVDRDPASPRRDRTLWKIPVGMVNDRGEENAILMNGRTARVVLPSGTSFVKLNPDQAGFYRVCYAPEEEALLKEAVAAQKLSVADRLGLVSDAYALMRAHYRSVADYLSFLAAYRAEPDESVWSEILGHLSWVAGVFEGEQCSETFAQWAREFLGDVIDRVGWDPRPEDDPRTALLRERVLTTAAMFQHEDVLAEAQRRFDKARDNLELLHPDIRAAVFTAVAQGGGAGGFISLRETFERVDAAEEKVRLLVALGSVRDPALVTEVLRYAFSDCVRPQDSPYVFLGLRAPARDVAWRFVRENLGMLHERFGHSRMIGEFIAGAIRHFSDDATAEEIEIFFAENPVKMATMMIAQELESVRSRAKFRERNRESLLQLLAAEDA</sequence>
<dbReference type="GO" id="GO:0043171">
    <property type="term" value="P:peptide catabolic process"/>
    <property type="evidence" value="ECO:0007669"/>
    <property type="project" value="TreeGrafter"/>
</dbReference>
<proteinExistence type="inferred from homology"/>
<organism evidence="17 18">
    <name type="scientific">Terrybacteria sp. (strain RIFCSPHIGHO2_01_FULL_58_15)</name>
    <dbReference type="NCBI Taxonomy" id="1802363"/>
    <lineage>
        <taxon>Bacteria</taxon>
        <taxon>Candidatus Terryibacteriota</taxon>
    </lineage>
</organism>
<comment type="cofactor">
    <cofactor evidence="11 13">
        <name>Zn(2+)</name>
        <dbReference type="ChEBI" id="CHEBI:29105"/>
    </cofactor>
    <text evidence="11 13">Binds 1 zinc ion per subunit.</text>
</comment>
<dbReference type="PANTHER" id="PTHR11533:SF174">
    <property type="entry name" value="PUROMYCIN-SENSITIVE AMINOPEPTIDASE-RELATED"/>
    <property type="match status" value="1"/>
</dbReference>
<comment type="catalytic activity">
    <reaction evidence="1">
        <text>Release of an N-terminal amino acid, Xaa-|-Yaa- from a peptide, amide or arylamide. Xaa is preferably Ala, but may be most amino acids including Pro (slow action). When a terminal hydrophobic residue is followed by a prolyl residue, the two may be released as an intact Xaa-Pro dipeptide.</text>
        <dbReference type="EC" id="3.4.11.2"/>
    </reaction>
</comment>
<evidence type="ECO:0000256" key="8">
    <source>
        <dbReference type="ARBA" id="ARBA00023049"/>
    </source>
</evidence>
<feature type="binding site" evidence="11">
    <location>
        <position position="328"/>
    </location>
    <ligand>
        <name>Zn(2+)</name>
        <dbReference type="ChEBI" id="CHEBI:29105"/>
        <note>catalytic</note>
    </ligand>
</feature>
<dbReference type="Gene3D" id="1.10.390.10">
    <property type="entry name" value="Neutral Protease Domain 2"/>
    <property type="match status" value="1"/>
</dbReference>
<gene>
    <name evidence="17" type="ORF">A2682_03785</name>
</gene>
<dbReference type="GO" id="GO:0016020">
    <property type="term" value="C:membrane"/>
    <property type="evidence" value="ECO:0007669"/>
    <property type="project" value="TreeGrafter"/>
</dbReference>
<dbReference type="InterPro" id="IPR034016">
    <property type="entry name" value="M1_APN-typ"/>
</dbReference>
<comment type="similarity">
    <text evidence="2 13">Belongs to the peptidase M1 family.</text>
</comment>
<feature type="site" description="Transition state stabilizer" evidence="12">
    <location>
        <position position="391"/>
    </location>
</feature>
<feature type="active site" description="Proton acceptor" evidence="9">
    <location>
        <position position="306"/>
    </location>
</feature>
<evidence type="ECO:0000256" key="9">
    <source>
        <dbReference type="PIRSR" id="PIRSR634016-1"/>
    </source>
</evidence>
<dbReference type="GO" id="GO:0042277">
    <property type="term" value="F:peptide binding"/>
    <property type="evidence" value="ECO:0007669"/>
    <property type="project" value="TreeGrafter"/>
</dbReference>
<evidence type="ECO:0000259" key="15">
    <source>
        <dbReference type="Pfam" id="PF11838"/>
    </source>
</evidence>
<feature type="binding site" evidence="11">
    <location>
        <position position="305"/>
    </location>
    <ligand>
        <name>Zn(2+)</name>
        <dbReference type="ChEBI" id="CHEBI:29105"/>
        <note>catalytic</note>
    </ligand>
</feature>
<evidence type="ECO:0000259" key="16">
    <source>
        <dbReference type="Pfam" id="PF17900"/>
    </source>
</evidence>
<feature type="domain" description="ERAP1-like C-terminal" evidence="15">
    <location>
        <begin position="529"/>
        <end position="840"/>
    </location>
</feature>